<accession>A0ABT2F359</accession>
<evidence type="ECO:0000313" key="2">
    <source>
        <dbReference type="EMBL" id="MCS4486886.1"/>
    </source>
</evidence>
<name>A0ABT2F359_9STAP</name>
<dbReference type="EMBL" id="JANUXY010000008">
    <property type="protein sequence ID" value="MCS4486886.1"/>
    <property type="molecule type" value="Genomic_DNA"/>
</dbReference>
<keyword evidence="1" id="KW-0472">Membrane</keyword>
<evidence type="ECO:0000256" key="1">
    <source>
        <dbReference type="SAM" id="Phobius"/>
    </source>
</evidence>
<comment type="caution">
    <text evidence="2">The sequence shown here is derived from an EMBL/GenBank/DDBJ whole genome shotgun (WGS) entry which is preliminary data.</text>
</comment>
<proteinExistence type="predicted"/>
<keyword evidence="1" id="KW-0812">Transmembrane</keyword>
<gene>
    <name evidence="2" type="ORF">NXS11_08255</name>
</gene>
<dbReference type="Proteomes" id="UP001205609">
    <property type="component" value="Unassembled WGS sequence"/>
</dbReference>
<protein>
    <submittedName>
        <fullName evidence="2">Uncharacterized protein</fullName>
    </submittedName>
</protein>
<feature type="transmembrane region" description="Helical" evidence="1">
    <location>
        <begin position="58"/>
        <end position="78"/>
    </location>
</feature>
<dbReference type="RefSeq" id="WP_259200466.1">
    <property type="nucleotide sequence ID" value="NZ_JANUXY010000008.1"/>
</dbReference>
<organism evidence="2 3">
    <name type="scientific">Staphylococcus americanisciuri</name>
    <dbReference type="NCBI Taxonomy" id="2973940"/>
    <lineage>
        <taxon>Bacteria</taxon>
        <taxon>Bacillati</taxon>
        <taxon>Bacillota</taxon>
        <taxon>Bacilli</taxon>
        <taxon>Bacillales</taxon>
        <taxon>Staphylococcaceae</taxon>
        <taxon>Staphylococcus</taxon>
    </lineage>
</organism>
<keyword evidence="1" id="KW-1133">Transmembrane helix</keyword>
<keyword evidence="3" id="KW-1185">Reference proteome</keyword>
<reference evidence="2 3" key="1">
    <citation type="journal article" date="2023" name="Int. J. Syst. Evol. Microbiol.">
        <title>Streptococcus sciuri sp. nov., Staphylococcus marylandisciuri sp. nov. and Staphylococcus americanisciuri sp. nov., isolated from faeces of eastern grey squirrel (Sciurus carolinensis).</title>
        <authorList>
            <person name="Volokhov D.V."/>
            <person name="Zagorodnyaya T.A."/>
            <person name="Furtak V.A."/>
            <person name="Nattanmai G."/>
            <person name="Randall L."/>
            <person name="Jose S."/>
            <person name="Gao Y."/>
            <person name="Eisenberg T."/>
            <person name="Delmonte P."/>
            <person name="Blom J."/>
            <person name="Mitchell K.K."/>
        </authorList>
    </citation>
    <scope>NUCLEOTIDE SEQUENCE [LARGE SCALE GENOMIC DNA]</scope>
    <source>
        <strain evidence="2 3">GRT3</strain>
    </source>
</reference>
<sequence>MTLEEFSRDDFDLALKRTIRILTCGKNPSPEPQAILLGGKAVQVRQQFIELNKRNFKGISLLLMGIAIALSARIILLYRKDTAKIALNIPNNLQEKW</sequence>
<evidence type="ECO:0000313" key="3">
    <source>
        <dbReference type="Proteomes" id="UP001205609"/>
    </source>
</evidence>